<dbReference type="AlphaFoldDB" id="A0A6A4H6F3"/>
<dbReference type="Proteomes" id="UP000799118">
    <property type="component" value="Unassembled WGS sequence"/>
</dbReference>
<organism evidence="2 3">
    <name type="scientific">Gymnopus androsaceus JB14</name>
    <dbReference type="NCBI Taxonomy" id="1447944"/>
    <lineage>
        <taxon>Eukaryota</taxon>
        <taxon>Fungi</taxon>
        <taxon>Dikarya</taxon>
        <taxon>Basidiomycota</taxon>
        <taxon>Agaricomycotina</taxon>
        <taxon>Agaricomycetes</taxon>
        <taxon>Agaricomycetidae</taxon>
        <taxon>Agaricales</taxon>
        <taxon>Marasmiineae</taxon>
        <taxon>Omphalotaceae</taxon>
        <taxon>Gymnopus</taxon>
    </lineage>
</organism>
<sequence length="1116" mass="123549">MAGIALAPHPPAYTDPPINVRTGLIALHTPPYGREAFAEQVKGLLTGRAGMSTTKIALHLQGMTIGLVVVEMMSAVEGNGEALHIQLFPDQLISASPEELTPTSDNDQLIEALEAQNISRKLLRENHRPWPLNPEDKTDEVSRCRASVDPSCPQTLNNLAMALISAFSTSEETALIDEAIDLFGKVLSLTPSILTEDYCLAVQKLASSLSLRFAYQGKEADLEQSIELSRQAVQMSSNRRTDGHSKAIAMQNFATILGDRFFLNKHLSDLDGCISLSHQALEHSRKPSRTWQAVTYSGLVIFMTARYIRSQLLEDGKKLIQTARHAERLLHDPSEFYNSTVNSAFIKHLFFPYIDALVYFWAYTYSTHPNCCDGEVDEAISILENACHRKHPQAQHVSHALANAKMVRYYLMPTGPHSIEDLESAIIYCGEAFKGLSSSLHDSQERMYMACWDFYLTLREKYERLGVWSEDEISLCLETIRCHASQLPKWNPERPSVLANLGIILVDIYKYSHAPKTADEANAMFETAIDPEIGSINARYDAASLWALFMSNAGLTDHALEGTRQALKLRRFLAVVGTDARLRYEQISVERSNNPTFDMAFVPIVVANAINACHFEDAVVFLEEGKNVIWDQNLNLRPPLHALQESAPDIAINLQAVCAELENLVIDPVTSTTAVELHETGMRIEQAQQLVKQRDALLDEIRQLPDFADFLCPKSFSQLQLASSNGPIIVLNGFVAYDYKQQIRSPQCDALLLLPGQDIVHVPLNIEWADFDMIRCSFDSKNSREACLALRDITRLPHRLKIKPTYPEWGPSSLGSLQSKNSLLLLSLKALWDLVTEPILKALRVSGFTSPDTHVWWCPSGIFSGLPLHAAGIYPGGASCLDQVISSYTPTISALQHARSLSVYSSMPHVLVVAPTDMGDLPSLPSVAQEISVIRSIVPSECLSTLQGPEASLANVSLKLHQHSWIHFACHGYQDSANPFHSCFYLHKGDPLTLDALTKVKSHTSQGGAQSYQSVADFAFLTACHTASASSREPDETVNLAAALLSAGFRSVIASLWSMNDEDGPRFSEGVYKYLFQGGHQPDSTRAAQALNQTQRDLRDSGMPAERWACLMHMGV</sequence>
<dbReference type="SUPFAM" id="SSF48452">
    <property type="entry name" value="TPR-like"/>
    <property type="match status" value="1"/>
</dbReference>
<keyword evidence="3" id="KW-1185">Reference proteome</keyword>
<evidence type="ECO:0000313" key="3">
    <source>
        <dbReference type="Proteomes" id="UP000799118"/>
    </source>
</evidence>
<feature type="domain" description="CHAT" evidence="1">
    <location>
        <begin position="828"/>
        <end position="1115"/>
    </location>
</feature>
<evidence type="ECO:0000313" key="2">
    <source>
        <dbReference type="EMBL" id="KAE9392775.1"/>
    </source>
</evidence>
<gene>
    <name evidence="2" type="ORF">BT96DRAFT_1000070</name>
</gene>
<accession>A0A6A4H6F3</accession>
<dbReference type="EMBL" id="ML769588">
    <property type="protein sequence ID" value="KAE9392775.1"/>
    <property type="molecule type" value="Genomic_DNA"/>
</dbReference>
<reference evidence="2" key="1">
    <citation type="journal article" date="2019" name="Environ. Microbiol.">
        <title>Fungal ecological strategies reflected in gene transcription - a case study of two litter decomposers.</title>
        <authorList>
            <person name="Barbi F."/>
            <person name="Kohler A."/>
            <person name="Barry K."/>
            <person name="Baskaran P."/>
            <person name="Daum C."/>
            <person name="Fauchery L."/>
            <person name="Ihrmark K."/>
            <person name="Kuo A."/>
            <person name="LaButti K."/>
            <person name="Lipzen A."/>
            <person name="Morin E."/>
            <person name="Grigoriev I.V."/>
            <person name="Henrissat B."/>
            <person name="Lindahl B."/>
            <person name="Martin F."/>
        </authorList>
    </citation>
    <scope>NUCLEOTIDE SEQUENCE</scope>
    <source>
        <strain evidence="2">JB14</strain>
    </source>
</reference>
<dbReference type="InterPro" id="IPR024983">
    <property type="entry name" value="CHAT_dom"/>
</dbReference>
<dbReference type="Pfam" id="PF12770">
    <property type="entry name" value="CHAT"/>
    <property type="match status" value="1"/>
</dbReference>
<dbReference type="Gene3D" id="1.25.40.10">
    <property type="entry name" value="Tetratricopeptide repeat domain"/>
    <property type="match status" value="1"/>
</dbReference>
<dbReference type="InterPro" id="IPR011990">
    <property type="entry name" value="TPR-like_helical_dom_sf"/>
</dbReference>
<name>A0A6A4H6F3_9AGAR</name>
<protein>
    <recommendedName>
        <fullName evidence="1">CHAT domain-containing protein</fullName>
    </recommendedName>
</protein>
<dbReference type="OrthoDB" id="9991317at2759"/>
<evidence type="ECO:0000259" key="1">
    <source>
        <dbReference type="Pfam" id="PF12770"/>
    </source>
</evidence>
<proteinExistence type="predicted"/>